<dbReference type="Proteomes" id="UP000440367">
    <property type="component" value="Unassembled WGS sequence"/>
</dbReference>
<dbReference type="AlphaFoldDB" id="A0A6A3X6H8"/>
<sequence length="58" mass="6341">MTYNRQAFTLGGEETVFSGVSNSIVEVLAKRIKGSQERSTKMTGERPEDGVNYDGVLS</sequence>
<reference evidence="2 4" key="1">
    <citation type="submission" date="2018-08" db="EMBL/GenBank/DDBJ databases">
        <title>Genomic investigation of the strawberry pathogen Phytophthora fragariae indicates pathogenicity is determined by transcriptional variation in three key races.</title>
        <authorList>
            <person name="Adams T.M."/>
            <person name="Armitage A.D."/>
            <person name="Sobczyk M.K."/>
            <person name="Bates H.J."/>
            <person name="Dunwell J.M."/>
            <person name="Nellist C.F."/>
            <person name="Harrison R.J."/>
        </authorList>
    </citation>
    <scope>NUCLEOTIDE SEQUENCE [LARGE SCALE GENOMIC DNA]</scope>
    <source>
        <strain evidence="2 4">BC-1</strain>
        <strain evidence="3 5">BC-23</strain>
    </source>
</reference>
<evidence type="ECO:0000313" key="5">
    <source>
        <dbReference type="Proteomes" id="UP000476176"/>
    </source>
</evidence>
<protein>
    <submittedName>
        <fullName evidence="2">Uncharacterized protein</fullName>
    </submittedName>
</protein>
<comment type="caution">
    <text evidence="2">The sequence shown here is derived from an EMBL/GenBank/DDBJ whole genome shotgun (WGS) entry which is preliminary data.</text>
</comment>
<proteinExistence type="predicted"/>
<dbReference type="Proteomes" id="UP000476176">
    <property type="component" value="Unassembled WGS sequence"/>
</dbReference>
<dbReference type="EMBL" id="QXGD01001948">
    <property type="protein sequence ID" value="KAE9196162.1"/>
    <property type="molecule type" value="Genomic_DNA"/>
</dbReference>
<evidence type="ECO:0000256" key="1">
    <source>
        <dbReference type="SAM" id="MobiDB-lite"/>
    </source>
</evidence>
<evidence type="ECO:0000313" key="3">
    <source>
        <dbReference type="EMBL" id="KAE9225501.1"/>
    </source>
</evidence>
<evidence type="ECO:0000313" key="2">
    <source>
        <dbReference type="EMBL" id="KAE9196162.1"/>
    </source>
</evidence>
<feature type="compositionally biased region" description="Basic and acidic residues" evidence="1">
    <location>
        <begin position="34"/>
        <end position="49"/>
    </location>
</feature>
<gene>
    <name evidence="2" type="ORF">PF002_g23122</name>
    <name evidence="3" type="ORF">PF004_g11924</name>
</gene>
<feature type="region of interest" description="Disordered" evidence="1">
    <location>
        <begin position="34"/>
        <end position="58"/>
    </location>
</feature>
<evidence type="ECO:0000313" key="4">
    <source>
        <dbReference type="Proteomes" id="UP000440367"/>
    </source>
</evidence>
<dbReference type="EMBL" id="QXGC01000665">
    <property type="protein sequence ID" value="KAE9225501.1"/>
    <property type="molecule type" value="Genomic_DNA"/>
</dbReference>
<name>A0A6A3X6H8_9STRA</name>
<accession>A0A6A3X6H8</accession>
<organism evidence="2 4">
    <name type="scientific">Phytophthora fragariae</name>
    <dbReference type="NCBI Taxonomy" id="53985"/>
    <lineage>
        <taxon>Eukaryota</taxon>
        <taxon>Sar</taxon>
        <taxon>Stramenopiles</taxon>
        <taxon>Oomycota</taxon>
        <taxon>Peronosporomycetes</taxon>
        <taxon>Peronosporales</taxon>
        <taxon>Peronosporaceae</taxon>
        <taxon>Phytophthora</taxon>
    </lineage>
</organism>